<dbReference type="EMBL" id="MHCN01000010">
    <property type="protein sequence ID" value="OGY21875.1"/>
    <property type="molecule type" value="Genomic_DNA"/>
</dbReference>
<evidence type="ECO:0000313" key="2">
    <source>
        <dbReference type="EMBL" id="OGY21875.1"/>
    </source>
</evidence>
<accession>A0A1G1W2H4</accession>
<protein>
    <submittedName>
        <fullName evidence="2">Uncharacterized protein</fullName>
    </submittedName>
</protein>
<organism evidence="2 3">
    <name type="scientific">Candidatus Woykebacteria bacterium GWA1_44_8</name>
    <dbReference type="NCBI Taxonomy" id="1802591"/>
    <lineage>
        <taxon>Bacteria</taxon>
        <taxon>Candidatus Woykeibacteriota</taxon>
    </lineage>
</organism>
<keyword evidence="1" id="KW-1133">Transmembrane helix</keyword>
<gene>
    <name evidence="2" type="ORF">A2113_00935</name>
</gene>
<feature type="transmembrane region" description="Helical" evidence="1">
    <location>
        <begin position="12"/>
        <end position="36"/>
    </location>
</feature>
<comment type="caution">
    <text evidence="2">The sequence shown here is derived from an EMBL/GenBank/DDBJ whole genome shotgun (WGS) entry which is preliminary data.</text>
</comment>
<proteinExistence type="predicted"/>
<evidence type="ECO:0000313" key="3">
    <source>
        <dbReference type="Proteomes" id="UP000176299"/>
    </source>
</evidence>
<evidence type="ECO:0000256" key="1">
    <source>
        <dbReference type="SAM" id="Phobius"/>
    </source>
</evidence>
<sequence>MGNNLKEKLPLIVGVGLPILLIVYVAISYYLSAFFVKPQYDFIYTSDSSYDYNLKVVGGTITEDSVDYNYSNTSNRYKAAPSTYYYDAQTDRSRSITLSEAQSYTIDPSTKSPDGYTVERASSGGIFGGGYENGYYLKGHGFSKKINISADRYNFRFLGWVVNE</sequence>
<dbReference type="AlphaFoldDB" id="A0A1G1W2H4"/>
<dbReference type="Proteomes" id="UP000176299">
    <property type="component" value="Unassembled WGS sequence"/>
</dbReference>
<keyword evidence="1" id="KW-0812">Transmembrane</keyword>
<name>A0A1G1W2H4_9BACT</name>
<dbReference type="STRING" id="1802591.A2113_00935"/>
<reference evidence="2 3" key="1">
    <citation type="journal article" date="2016" name="Nat. Commun.">
        <title>Thousands of microbial genomes shed light on interconnected biogeochemical processes in an aquifer system.</title>
        <authorList>
            <person name="Anantharaman K."/>
            <person name="Brown C.T."/>
            <person name="Hug L.A."/>
            <person name="Sharon I."/>
            <person name="Castelle C.J."/>
            <person name="Probst A.J."/>
            <person name="Thomas B.C."/>
            <person name="Singh A."/>
            <person name="Wilkins M.J."/>
            <person name="Karaoz U."/>
            <person name="Brodie E.L."/>
            <person name="Williams K.H."/>
            <person name="Hubbard S.S."/>
            <person name="Banfield J.F."/>
        </authorList>
    </citation>
    <scope>NUCLEOTIDE SEQUENCE [LARGE SCALE GENOMIC DNA]</scope>
</reference>
<keyword evidence="1" id="KW-0472">Membrane</keyword>